<gene>
    <name evidence="1" type="ORF">CGI_10015942</name>
</gene>
<evidence type="ECO:0000313" key="1">
    <source>
        <dbReference type="EMBL" id="EKC42815.1"/>
    </source>
</evidence>
<dbReference type="EMBL" id="JH817335">
    <property type="protein sequence ID" value="EKC42815.1"/>
    <property type="molecule type" value="Genomic_DNA"/>
</dbReference>
<accession>K1RMH1</accession>
<dbReference type="AlphaFoldDB" id="K1RMH1"/>
<dbReference type="HOGENOM" id="CLU_1225843_0_0_1"/>
<dbReference type="InParanoid" id="K1RMH1"/>
<name>K1RMH1_MAGGI</name>
<reference evidence="1" key="1">
    <citation type="journal article" date="2012" name="Nature">
        <title>The oyster genome reveals stress adaptation and complexity of shell formation.</title>
        <authorList>
            <person name="Zhang G."/>
            <person name="Fang X."/>
            <person name="Guo X."/>
            <person name="Li L."/>
            <person name="Luo R."/>
            <person name="Xu F."/>
            <person name="Yang P."/>
            <person name="Zhang L."/>
            <person name="Wang X."/>
            <person name="Qi H."/>
            <person name="Xiong Z."/>
            <person name="Que H."/>
            <person name="Xie Y."/>
            <person name="Holland P.W."/>
            <person name="Paps J."/>
            <person name="Zhu Y."/>
            <person name="Wu F."/>
            <person name="Chen Y."/>
            <person name="Wang J."/>
            <person name="Peng C."/>
            <person name="Meng J."/>
            <person name="Yang L."/>
            <person name="Liu J."/>
            <person name="Wen B."/>
            <person name="Zhang N."/>
            <person name="Huang Z."/>
            <person name="Zhu Q."/>
            <person name="Feng Y."/>
            <person name="Mount A."/>
            <person name="Hedgecock D."/>
            <person name="Xu Z."/>
            <person name="Liu Y."/>
            <person name="Domazet-Loso T."/>
            <person name="Du Y."/>
            <person name="Sun X."/>
            <person name="Zhang S."/>
            <person name="Liu B."/>
            <person name="Cheng P."/>
            <person name="Jiang X."/>
            <person name="Li J."/>
            <person name="Fan D."/>
            <person name="Wang W."/>
            <person name="Fu W."/>
            <person name="Wang T."/>
            <person name="Wang B."/>
            <person name="Zhang J."/>
            <person name="Peng Z."/>
            <person name="Li Y."/>
            <person name="Li N."/>
            <person name="Wang J."/>
            <person name="Chen M."/>
            <person name="He Y."/>
            <person name="Tan F."/>
            <person name="Song X."/>
            <person name="Zheng Q."/>
            <person name="Huang R."/>
            <person name="Yang H."/>
            <person name="Du X."/>
            <person name="Chen L."/>
            <person name="Yang M."/>
            <person name="Gaffney P.M."/>
            <person name="Wang S."/>
            <person name="Luo L."/>
            <person name="She Z."/>
            <person name="Ming Y."/>
            <person name="Huang W."/>
            <person name="Zhang S."/>
            <person name="Huang B."/>
            <person name="Zhang Y."/>
            <person name="Qu T."/>
            <person name="Ni P."/>
            <person name="Miao G."/>
            <person name="Wang J."/>
            <person name="Wang Q."/>
            <person name="Steinberg C.E."/>
            <person name="Wang H."/>
            <person name="Li N."/>
            <person name="Qian L."/>
            <person name="Zhang G."/>
            <person name="Li Y."/>
            <person name="Yang H."/>
            <person name="Liu X."/>
            <person name="Wang J."/>
            <person name="Yin Y."/>
            <person name="Wang J."/>
        </authorList>
    </citation>
    <scope>NUCLEOTIDE SEQUENCE [LARGE SCALE GENOMIC DNA]</scope>
    <source>
        <strain evidence="1">05x7-T-G4-1.051#20</strain>
    </source>
</reference>
<protein>
    <recommendedName>
        <fullName evidence="2">SAP domain-containing protein</fullName>
    </recommendedName>
</protein>
<evidence type="ECO:0008006" key="2">
    <source>
        <dbReference type="Google" id="ProtNLM"/>
    </source>
</evidence>
<proteinExistence type="predicted"/>
<organism evidence="1">
    <name type="scientific">Magallana gigas</name>
    <name type="common">Pacific oyster</name>
    <name type="synonym">Crassostrea gigas</name>
    <dbReference type="NCBI Taxonomy" id="29159"/>
    <lineage>
        <taxon>Eukaryota</taxon>
        <taxon>Metazoa</taxon>
        <taxon>Spiralia</taxon>
        <taxon>Lophotrochozoa</taxon>
        <taxon>Mollusca</taxon>
        <taxon>Bivalvia</taxon>
        <taxon>Autobranchia</taxon>
        <taxon>Pteriomorphia</taxon>
        <taxon>Ostreida</taxon>
        <taxon>Ostreoidea</taxon>
        <taxon>Ostreidae</taxon>
        <taxon>Magallana</taxon>
    </lineage>
</organism>
<sequence length="226" mass="25259">MEKASSDDIKNMEPHMKEAFLRLNAFYKAKEFNETCLKKVFDMKLNGEEMAATETDISITLAVHLLGKLAPGESYKIDNKARGKKSCRCGCKVTPVFDGTGIEARLVVSLGQPINTVMAENTNYRSLQCADLNAILKDKGFPYSNKRKEELIDLCESAEALNLPTIGQIDDDLGASISRRTVKGKTYPDPRSNTQLDWTENLRRMPSIDAFDIAAYLQNFCGWSTE</sequence>